<keyword evidence="4" id="KW-0433">Leucine-rich repeat</keyword>
<dbReference type="PANTHER" id="PTHR24365:SF521">
    <property type="entry name" value="TOLL-LIKE RECEPTOR 4"/>
    <property type="match status" value="1"/>
</dbReference>
<dbReference type="PANTHER" id="PTHR24365">
    <property type="entry name" value="TOLL-LIKE RECEPTOR"/>
    <property type="match status" value="1"/>
</dbReference>
<dbReference type="GO" id="GO:0002755">
    <property type="term" value="P:MyD88-dependent toll-like receptor signaling pathway"/>
    <property type="evidence" value="ECO:0007669"/>
    <property type="project" value="TreeGrafter"/>
</dbReference>
<reference evidence="17" key="1">
    <citation type="submission" date="2022-01" db="EMBL/GenBank/DDBJ databases">
        <authorList>
            <person name="King R."/>
        </authorList>
    </citation>
    <scope>NUCLEOTIDE SEQUENCE</scope>
</reference>
<dbReference type="Gene3D" id="3.80.10.10">
    <property type="entry name" value="Ribonuclease Inhibitor"/>
    <property type="match status" value="1"/>
</dbReference>
<dbReference type="Proteomes" id="UP001153620">
    <property type="component" value="Chromosome 1"/>
</dbReference>
<keyword evidence="6 16" id="KW-0732">Signal</keyword>
<evidence type="ECO:0000313" key="18">
    <source>
        <dbReference type="Proteomes" id="UP001153620"/>
    </source>
</evidence>
<keyword evidence="8" id="KW-0391">Immunity</keyword>
<evidence type="ECO:0000256" key="12">
    <source>
        <dbReference type="ARBA" id="ARBA00023180"/>
    </source>
</evidence>
<dbReference type="GO" id="GO:0001875">
    <property type="term" value="F:lipopolysaccharide immune receptor activity"/>
    <property type="evidence" value="ECO:0007669"/>
    <property type="project" value="TreeGrafter"/>
</dbReference>
<dbReference type="SUPFAM" id="SSF52058">
    <property type="entry name" value="L domain-like"/>
    <property type="match status" value="1"/>
</dbReference>
<dbReference type="InterPro" id="IPR032675">
    <property type="entry name" value="LRR_dom_sf"/>
</dbReference>
<comment type="subcellular location">
    <subcellularLocation>
        <location evidence="1">Cell membrane</location>
        <topology evidence="1">Single-pass type I membrane protein</topology>
    </subcellularLocation>
</comment>
<dbReference type="GO" id="GO:0032497">
    <property type="term" value="P:detection of lipopolysaccharide"/>
    <property type="evidence" value="ECO:0007669"/>
    <property type="project" value="TreeGrafter"/>
</dbReference>
<dbReference type="GO" id="GO:0046696">
    <property type="term" value="C:lipopolysaccharide receptor complex"/>
    <property type="evidence" value="ECO:0007669"/>
    <property type="project" value="TreeGrafter"/>
</dbReference>
<keyword evidence="12" id="KW-0325">Glycoprotein</keyword>
<sequence>MNRFISWITFSLLIININNIDAFARDPSKSVGCELERVNRMVGYVCTNLNLDKIPKNLKSSTEVLDISHNHIKNLYRTSFEPYLDLRFLYLQENRIRDIEDETFAKLEDLEAINLSGNGLIHIPPEIFTLPRLRNVYLADNSFRSFENIQSPIIAPLQKLDLSRNNMDKIPKELGILPNLVFLNISSNPLRDLTPQQFSPFCHLNEVNITDSRLKNMKCDCEKVTRFLVRKRDIEIFSFYCDGNSAECRFDNSSFIETDDYEKCMSIRREVIEHETAKVTWSIIGFSVLGFLIIFIGCLYCIHRRNVNQMRKKIMINNASVKPKMTEASNRDPVSDESITGSPEKLLIKRSDV</sequence>
<keyword evidence="13" id="KW-0395">Inflammatory response</keyword>
<feature type="transmembrane region" description="Helical" evidence="15">
    <location>
        <begin position="279"/>
        <end position="302"/>
    </location>
</feature>
<evidence type="ECO:0000256" key="9">
    <source>
        <dbReference type="ARBA" id="ARBA00022989"/>
    </source>
</evidence>
<keyword evidence="11" id="KW-0675">Receptor</keyword>
<evidence type="ECO:0000256" key="10">
    <source>
        <dbReference type="ARBA" id="ARBA00023136"/>
    </source>
</evidence>
<keyword evidence="3" id="KW-0399">Innate immunity</keyword>
<dbReference type="GO" id="GO:0045087">
    <property type="term" value="P:innate immune response"/>
    <property type="evidence" value="ECO:0007669"/>
    <property type="project" value="UniProtKB-KW"/>
</dbReference>
<evidence type="ECO:0000256" key="2">
    <source>
        <dbReference type="ARBA" id="ARBA00022475"/>
    </source>
</evidence>
<proteinExistence type="predicted"/>
<evidence type="ECO:0000256" key="4">
    <source>
        <dbReference type="ARBA" id="ARBA00022614"/>
    </source>
</evidence>
<dbReference type="GO" id="GO:0001530">
    <property type="term" value="F:lipopolysaccharide binding"/>
    <property type="evidence" value="ECO:0007669"/>
    <property type="project" value="TreeGrafter"/>
</dbReference>
<dbReference type="Pfam" id="PF13855">
    <property type="entry name" value="LRR_8"/>
    <property type="match status" value="2"/>
</dbReference>
<keyword evidence="9 15" id="KW-1133">Transmembrane helix</keyword>
<keyword evidence="10 15" id="KW-0472">Membrane</keyword>
<dbReference type="GO" id="GO:0034142">
    <property type="term" value="P:toll-like receptor 4 signaling pathway"/>
    <property type="evidence" value="ECO:0007669"/>
    <property type="project" value="TreeGrafter"/>
</dbReference>
<evidence type="ECO:0000256" key="14">
    <source>
        <dbReference type="SAM" id="MobiDB-lite"/>
    </source>
</evidence>
<feature type="chain" id="PRO_5040281167" evidence="16">
    <location>
        <begin position="23"/>
        <end position="353"/>
    </location>
</feature>
<dbReference type="AlphaFoldDB" id="A0A9N9RNY8"/>
<protein>
    <submittedName>
        <fullName evidence="17">Uncharacterized protein</fullName>
    </submittedName>
</protein>
<dbReference type="OrthoDB" id="694479at2759"/>
<feature type="region of interest" description="Disordered" evidence="14">
    <location>
        <begin position="325"/>
        <end position="353"/>
    </location>
</feature>
<evidence type="ECO:0000256" key="7">
    <source>
        <dbReference type="ARBA" id="ARBA00022737"/>
    </source>
</evidence>
<keyword evidence="5 15" id="KW-0812">Transmembrane</keyword>
<keyword evidence="7" id="KW-0677">Repeat</keyword>
<accession>A0A9N9RNY8</accession>
<dbReference type="GO" id="GO:0005886">
    <property type="term" value="C:plasma membrane"/>
    <property type="evidence" value="ECO:0007669"/>
    <property type="project" value="UniProtKB-SubCell"/>
</dbReference>
<name>A0A9N9RNY8_9DIPT</name>
<organism evidence="17 18">
    <name type="scientific">Chironomus riparius</name>
    <dbReference type="NCBI Taxonomy" id="315576"/>
    <lineage>
        <taxon>Eukaryota</taxon>
        <taxon>Metazoa</taxon>
        <taxon>Ecdysozoa</taxon>
        <taxon>Arthropoda</taxon>
        <taxon>Hexapoda</taxon>
        <taxon>Insecta</taxon>
        <taxon>Pterygota</taxon>
        <taxon>Neoptera</taxon>
        <taxon>Endopterygota</taxon>
        <taxon>Diptera</taxon>
        <taxon>Nematocera</taxon>
        <taxon>Chironomoidea</taxon>
        <taxon>Chironomidae</taxon>
        <taxon>Chironominae</taxon>
        <taxon>Chironomus</taxon>
    </lineage>
</organism>
<dbReference type="SMART" id="SM00369">
    <property type="entry name" value="LRR_TYP"/>
    <property type="match status" value="3"/>
</dbReference>
<evidence type="ECO:0000256" key="8">
    <source>
        <dbReference type="ARBA" id="ARBA00022859"/>
    </source>
</evidence>
<evidence type="ECO:0000256" key="15">
    <source>
        <dbReference type="SAM" id="Phobius"/>
    </source>
</evidence>
<feature type="signal peptide" evidence="16">
    <location>
        <begin position="1"/>
        <end position="22"/>
    </location>
</feature>
<evidence type="ECO:0000256" key="3">
    <source>
        <dbReference type="ARBA" id="ARBA00022588"/>
    </source>
</evidence>
<evidence type="ECO:0000256" key="13">
    <source>
        <dbReference type="ARBA" id="ARBA00023198"/>
    </source>
</evidence>
<dbReference type="PROSITE" id="PS51450">
    <property type="entry name" value="LRR"/>
    <property type="match status" value="2"/>
</dbReference>
<keyword evidence="2" id="KW-1003">Cell membrane</keyword>
<evidence type="ECO:0000256" key="1">
    <source>
        <dbReference type="ARBA" id="ARBA00004251"/>
    </source>
</evidence>
<gene>
    <name evidence="17" type="ORF">CHIRRI_LOCUS3750</name>
</gene>
<keyword evidence="18" id="KW-1185">Reference proteome</keyword>
<evidence type="ECO:0000313" key="17">
    <source>
        <dbReference type="EMBL" id="CAG9800812.1"/>
    </source>
</evidence>
<evidence type="ECO:0000256" key="16">
    <source>
        <dbReference type="SAM" id="SignalP"/>
    </source>
</evidence>
<evidence type="ECO:0000256" key="6">
    <source>
        <dbReference type="ARBA" id="ARBA00022729"/>
    </source>
</evidence>
<dbReference type="InterPro" id="IPR001611">
    <property type="entry name" value="Leu-rich_rpt"/>
</dbReference>
<dbReference type="EMBL" id="OU895877">
    <property type="protein sequence ID" value="CAG9800812.1"/>
    <property type="molecule type" value="Genomic_DNA"/>
</dbReference>
<reference evidence="17" key="2">
    <citation type="submission" date="2022-10" db="EMBL/GenBank/DDBJ databases">
        <authorList>
            <consortium name="ENA_rothamsted_submissions"/>
            <consortium name="culmorum"/>
            <person name="King R."/>
        </authorList>
    </citation>
    <scope>NUCLEOTIDE SEQUENCE</scope>
</reference>
<evidence type="ECO:0000256" key="11">
    <source>
        <dbReference type="ARBA" id="ARBA00023170"/>
    </source>
</evidence>
<dbReference type="GO" id="GO:0050829">
    <property type="term" value="P:defense response to Gram-negative bacterium"/>
    <property type="evidence" value="ECO:0007669"/>
    <property type="project" value="TreeGrafter"/>
</dbReference>
<evidence type="ECO:0000256" key="5">
    <source>
        <dbReference type="ARBA" id="ARBA00022692"/>
    </source>
</evidence>
<dbReference type="InterPro" id="IPR003591">
    <property type="entry name" value="Leu-rich_rpt_typical-subtyp"/>
</dbReference>